<reference evidence="1" key="1">
    <citation type="submission" date="2015-12" db="EMBL/GenBank/DDBJ databases">
        <title>Gene expression during late stages of embryo sac development: a critical building block for successful pollen-pistil interactions.</title>
        <authorList>
            <person name="Liu Y."/>
            <person name="Joly V."/>
            <person name="Sabar M."/>
            <person name="Matton D.P."/>
        </authorList>
    </citation>
    <scope>NUCLEOTIDE SEQUENCE</scope>
</reference>
<proteinExistence type="predicted"/>
<dbReference type="AlphaFoldDB" id="A0A0V0GIN5"/>
<organism evidence="1">
    <name type="scientific">Solanum chacoense</name>
    <name type="common">Chaco potato</name>
    <dbReference type="NCBI Taxonomy" id="4108"/>
    <lineage>
        <taxon>Eukaryota</taxon>
        <taxon>Viridiplantae</taxon>
        <taxon>Streptophyta</taxon>
        <taxon>Embryophyta</taxon>
        <taxon>Tracheophyta</taxon>
        <taxon>Spermatophyta</taxon>
        <taxon>Magnoliopsida</taxon>
        <taxon>eudicotyledons</taxon>
        <taxon>Gunneridae</taxon>
        <taxon>Pentapetalae</taxon>
        <taxon>asterids</taxon>
        <taxon>lamiids</taxon>
        <taxon>Solanales</taxon>
        <taxon>Solanaceae</taxon>
        <taxon>Solanoideae</taxon>
        <taxon>Solaneae</taxon>
        <taxon>Solanum</taxon>
    </lineage>
</organism>
<evidence type="ECO:0000313" key="1">
    <source>
        <dbReference type="EMBL" id="JAP07661.1"/>
    </source>
</evidence>
<sequence length="60" mass="6789">MALPTKVSPYPELAPETSDLGWSTTIHVGEYKTSCYKSITRTKHQNKYSRNSTIVMTLLL</sequence>
<dbReference type="EMBL" id="GEDG01038288">
    <property type="protein sequence ID" value="JAP07661.1"/>
    <property type="molecule type" value="Transcribed_RNA"/>
</dbReference>
<accession>A0A0V0GIN5</accession>
<protein>
    <submittedName>
        <fullName evidence="1">Putative ovule protein</fullName>
    </submittedName>
</protein>
<name>A0A0V0GIN5_SOLCH</name>